<sequence>MGAVFTKILTKFLWAIAPSPYESNNNFISLLRLEKGAVSCQPDSLKEEITITTPIFGSQQTAGTISSHRTDIMYSNAVSRGRASRSNSFDSYDDEIHIPNLLPAPATSTSELESTDSFRVVHKKRPRQYRRGRRLNVAAADSNSDTATNSSRANSASPSHNKPHLRATTTTTTEISLDCASEISETPSREGKCIGSQSSLENHGEYQFDTTNPTPTQARYNDDLTSLHHQFDTFQFNTPSYKNKQQTAIIEIDPAEVSDTESTKGRTKEVMSQLTMALGGMSHSSMGKDAFDSVEWDPELPSADGADSPEPVPVKLQPVTYTTVGSLVDPNAKPQFSAPNRIQREGAVRQPLLSMISASQRPYDGFYQPRGPPPPPLNMANSMAYAQNIAKSPVHAPMMQNLTPPDTSIRANRANSAHAMSNLTDKEVEVLKRLQNSQTLGSNLNRSPSTPTPSSSTKLSAFAPSFEKKDQTLENTRGIGNNTVTADMARSLSSGAGISGLGGRSGSKAAADSSRNANIAASVSSFDNAFTKLVAATDRGNLDRTYTFPPPGLQSQQPNRQTNPLFGAYNPLASQQPNRGHPPGYPQPLTAGPPGQRQATVATTRTATNNLESLWNQSESSNSVYGGSAVQMQPLPMAADSPWQHGWQPQNIYTTGQSQLPAGIIAGAYPGPNRADPSAVKPMNDSLPPDAVAKYYPRGIPSDMTGHYRPLPEAKQKALDRVGHDAGRKIADSSRDFDDIFYSGQRRYATMKGEDFITELEDRQRANANPFGPIGPPKKIFPPGPALKKEITPEEMARMSIAEAAAPMIDAAFGSLLAYAEKGPESRKYLSGFVEAAPWQIDSTDKGNETMFGEDWGGRQPKRFGRDSRHQTRF</sequence>
<feature type="compositionally biased region" description="Polar residues" evidence="1">
    <location>
        <begin position="437"/>
        <end position="446"/>
    </location>
</feature>
<evidence type="ECO:0000313" key="3">
    <source>
        <dbReference type="Proteomes" id="UP000016922"/>
    </source>
</evidence>
<dbReference type="EMBL" id="KE145360">
    <property type="protein sequence ID" value="EPE32092.1"/>
    <property type="molecule type" value="Genomic_DNA"/>
</dbReference>
<feature type="compositionally biased region" description="Basic residues" evidence="1">
    <location>
        <begin position="120"/>
        <end position="134"/>
    </location>
</feature>
<organism evidence="2 3">
    <name type="scientific">Glarea lozoyensis (strain ATCC 20868 / MF5171)</name>
    <dbReference type="NCBI Taxonomy" id="1116229"/>
    <lineage>
        <taxon>Eukaryota</taxon>
        <taxon>Fungi</taxon>
        <taxon>Dikarya</taxon>
        <taxon>Ascomycota</taxon>
        <taxon>Pezizomycotina</taxon>
        <taxon>Leotiomycetes</taxon>
        <taxon>Helotiales</taxon>
        <taxon>Helotiaceae</taxon>
        <taxon>Glarea</taxon>
    </lineage>
</organism>
<feature type="compositionally biased region" description="Low complexity" evidence="1">
    <location>
        <begin position="447"/>
        <end position="457"/>
    </location>
</feature>
<keyword evidence="3" id="KW-1185">Reference proteome</keyword>
<dbReference type="AlphaFoldDB" id="S3D0N3"/>
<feature type="compositionally biased region" description="Polar residues" evidence="1">
    <location>
        <begin position="473"/>
        <end position="484"/>
    </location>
</feature>
<dbReference type="RefSeq" id="XP_008081147.1">
    <property type="nucleotide sequence ID" value="XM_008082956.1"/>
</dbReference>
<reference evidence="2 3" key="1">
    <citation type="journal article" date="2013" name="BMC Genomics">
        <title>Genomics-driven discovery of the pneumocandin biosynthetic gene cluster in the fungus Glarea lozoyensis.</title>
        <authorList>
            <person name="Chen L."/>
            <person name="Yue Q."/>
            <person name="Zhang X."/>
            <person name="Xiang M."/>
            <person name="Wang C."/>
            <person name="Li S."/>
            <person name="Che Y."/>
            <person name="Ortiz-Lopez F.J."/>
            <person name="Bills G.F."/>
            <person name="Liu X."/>
            <person name="An Z."/>
        </authorList>
    </citation>
    <scope>NUCLEOTIDE SEQUENCE [LARGE SCALE GENOMIC DNA]</scope>
    <source>
        <strain evidence="3">ATCC 20868 / MF5171</strain>
    </source>
</reference>
<evidence type="ECO:0000313" key="2">
    <source>
        <dbReference type="EMBL" id="EPE32092.1"/>
    </source>
</evidence>
<feature type="region of interest" description="Disordered" evidence="1">
    <location>
        <begin position="100"/>
        <end position="171"/>
    </location>
</feature>
<dbReference type="GeneID" id="19471215"/>
<gene>
    <name evidence="2" type="ORF">GLAREA_12174</name>
</gene>
<feature type="compositionally biased region" description="Polar residues" evidence="1">
    <location>
        <begin position="553"/>
        <end position="564"/>
    </location>
</feature>
<evidence type="ECO:0000256" key="1">
    <source>
        <dbReference type="SAM" id="MobiDB-lite"/>
    </source>
</evidence>
<feature type="compositionally biased region" description="Low complexity" evidence="1">
    <location>
        <begin position="138"/>
        <end position="157"/>
    </location>
</feature>
<feature type="compositionally biased region" description="Polar residues" evidence="1">
    <location>
        <begin position="106"/>
        <end position="117"/>
    </location>
</feature>
<protein>
    <submittedName>
        <fullName evidence="2">Uncharacterized protein</fullName>
    </submittedName>
</protein>
<dbReference type="eggNOG" id="ENOG502T3IF">
    <property type="taxonomic scope" value="Eukaryota"/>
</dbReference>
<name>S3D0N3_GLAL2</name>
<accession>S3D0N3</accession>
<feature type="region of interest" description="Disordered" evidence="1">
    <location>
        <begin position="284"/>
        <end position="313"/>
    </location>
</feature>
<dbReference type="OrthoDB" id="10251048at2759"/>
<dbReference type="OMA" id="DSVEWDP"/>
<feature type="region of interest" description="Disordered" evidence="1">
    <location>
        <begin position="549"/>
        <end position="597"/>
    </location>
</feature>
<dbReference type="HOGENOM" id="CLU_328738_0_0_1"/>
<feature type="compositionally biased region" description="Basic and acidic residues" evidence="1">
    <location>
        <begin position="864"/>
        <end position="874"/>
    </location>
</feature>
<proteinExistence type="predicted"/>
<feature type="region of interest" description="Disordered" evidence="1">
    <location>
        <begin position="437"/>
        <end position="484"/>
    </location>
</feature>
<dbReference type="Proteomes" id="UP000016922">
    <property type="component" value="Unassembled WGS sequence"/>
</dbReference>
<dbReference type="KEGG" id="glz:GLAREA_12174"/>
<feature type="region of interest" description="Disordered" evidence="1">
    <location>
        <begin position="843"/>
        <end position="874"/>
    </location>
</feature>